<dbReference type="InterPro" id="IPR000569">
    <property type="entry name" value="HECT_dom"/>
</dbReference>
<dbReference type="Gene3D" id="3.90.1750.10">
    <property type="entry name" value="Hect, E3 ligase catalytic domains"/>
    <property type="match status" value="1"/>
</dbReference>
<evidence type="ECO:0000256" key="3">
    <source>
        <dbReference type="ARBA" id="ARBA00022679"/>
    </source>
</evidence>
<dbReference type="GO" id="GO:0016874">
    <property type="term" value="F:ligase activity"/>
    <property type="evidence" value="ECO:0007669"/>
    <property type="project" value="UniProtKB-KW"/>
</dbReference>
<keyword evidence="7" id="KW-0436">Ligase</keyword>
<evidence type="ECO:0000259" key="6">
    <source>
        <dbReference type="PROSITE" id="PS50237"/>
    </source>
</evidence>
<feature type="active site" description="Glycyl thioester intermediate" evidence="5">
    <location>
        <position position="687"/>
    </location>
</feature>
<evidence type="ECO:0000256" key="1">
    <source>
        <dbReference type="ARBA" id="ARBA00000885"/>
    </source>
</evidence>
<keyword evidence="3" id="KW-0808">Transferase</keyword>
<organism evidence="7 8">
    <name type="scientific">Tritrichomonas musculus</name>
    <dbReference type="NCBI Taxonomy" id="1915356"/>
    <lineage>
        <taxon>Eukaryota</taxon>
        <taxon>Metamonada</taxon>
        <taxon>Parabasalia</taxon>
        <taxon>Tritrichomonadida</taxon>
        <taxon>Tritrichomonadidae</taxon>
        <taxon>Tritrichomonas</taxon>
    </lineage>
</organism>
<protein>
    <recommendedName>
        <fullName evidence="2">HECT-type E3 ubiquitin transferase</fullName>
        <ecNumber evidence="2">2.3.2.26</ecNumber>
    </recommendedName>
</protein>
<dbReference type="SUPFAM" id="SSF56204">
    <property type="entry name" value="Hect, E3 ligase catalytic domain"/>
    <property type="match status" value="1"/>
</dbReference>
<dbReference type="SMART" id="SM00119">
    <property type="entry name" value="HECTc"/>
    <property type="match status" value="1"/>
</dbReference>
<keyword evidence="8" id="KW-1185">Reference proteome</keyword>
<dbReference type="Gene3D" id="3.30.2160.10">
    <property type="entry name" value="Hect, E3 ligase catalytic domain"/>
    <property type="match status" value="1"/>
</dbReference>
<proteinExistence type="predicted"/>
<name>A0ABR2ICE3_9EUKA</name>
<evidence type="ECO:0000256" key="2">
    <source>
        <dbReference type="ARBA" id="ARBA00012485"/>
    </source>
</evidence>
<dbReference type="Pfam" id="PF00632">
    <property type="entry name" value="HECT"/>
    <property type="match status" value="1"/>
</dbReference>
<comment type="caution">
    <text evidence="7">The sequence shown here is derived from an EMBL/GenBank/DDBJ whole genome shotgun (WGS) entry which is preliminary data.</text>
</comment>
<dbReference type="EMBL" id="JAPFFF010000018">
    <property type="protein sequence ID" value="KAK8860725.1"/>
    <property type="molecule type" value="Genomic_DNA"/>
</dbReference>
<accession>A0ABR2ICE3</accession>
<dbReference type="InterPro" id="IPR032353">
    <property type="entry name" value="AZUL"/>
</dbReference>
<comment type="catalytic activity">
    <reaction evidence="1">
        <text>S-ubiquitinyl-[E2 ubiquitin-conjugating enzyme]-L-cysteine + [acceptor protein]-L-lysine = [E2 ubiquitin-conjugating enzyme]-L-cysteine + N(6)-ubiquitinyl-[acceptor protein]-L-lysine.</text>
        <dbReference type="EC" id="2.3.2.26"/>
    </reaction>
</comment>
<evidence type="ECO:0000256" key="5">
    <source>
        <dbReference type="PROSITE-ProRule" id="PRU00104"/>
    </source>
</evidence>
<evidence type="ECO:0000313" key="7">
    <source>
        <dbReference type="EMBL" id="KAK8860725.1"/>
    </source>
</evidence>
<dbReference type="Gene3D" id="6.10.130.10">
    <property type="entry name" value="Ubiquitin-protein ligase E3A, N-terminal zinc-binding domain (AZUL)"/>
    <property type="match status" value="1"/>
</dbReference>
<dbReference type="PROSITE" id="PS50237">
    <property type="entry name" value="HECT"/>
    <property type="match status" value="1"/>
</dbReference>
<evidence type="ECO:0000313" key="8">
    <source>
        <dbReference type="Proteomes" id="UP001470230"/>
    </source>
</evidence>
<dbReference type="EC" id="2.3.2.26" evidence="2"/>
<dbReference type="Pfam" id="PF16558">
    <property type="entry name" value="AZUL"/>
    <property type="match status" value="1"/>
</dbReference>
<sequence>MDEKRIAQVLLHQFIYGCDKIYCNNNYCKNGDKFKFKGQNLDQLKETAVQLAKNEGSQEFICPNIPITIINPDIFLVLRQLKEWTLNFISKVDEIETRNVDYIKDEAKFSKRTKIIEDAISQINDISDYLPYFLLSNEKPLSPSNPAIDEKILYQFTSKASSIPEITAALLCLVNSNVDLILQKGFNFYSSIRCFLILFSFPQLIDLRHQDEVLNPMISYIQKMPQTALKWLTILPNTLSAAVGSCQFSISHFFSNHLATSPHVNFITDICKSLSFLYDANVNSFVKIPISQFYNYHINERINPENELTLNRDFSFLRFPFVLSLKTKYRLCKIQSDQIMSSLAVSSFVFSFSKSLMSKGNNKIDPFLSLHIRRDHLLEDAQNQLQSKNQNSLSFLKKLKVIFEDENAVDIGGPSREFLYLITEKLFDPQFGLFTIVNNKFHWFNKKTSKDIYSYETVGIIVGLGVYNSYLLPIQFPSVLFKKLLFPDRQLNLFDLEEIDPQAAESLKHIKVMKNNGEDVNSLDLTFDITEQIDDQTVSLPLKDGMSGVQVTAENVDEYVQAYIDYELKKSVQKKFDDFLRGFSLPCRAPVYQLLDPSELSILVSGETVMDWFYLKKNVEYQDGYDDQSESINYFWQIFDEMDEDEKKLFLKFVTGTDKAPLGGLGNVKLIIQKSDEIEKLPMAHTCFNIFCLPDYKSKEIMEKKIKIAIQYTEGFGIV</sequence>
<gene>
    <name evidence="7" type="ORF">M9Y10_012390</name>
</gene>
<keyword evidence="4 5" id="KW-0833">Ubl conjugation pathway</keyword>
<dbReference type="Gene3D" id="3.30.2410.10">
    <property type="entry name" value="Hect, E3 ligase catalytic domain"/>
    <property type="match status" value="1"/>
</dbReference>
<dbReference type="PANTHER" id="PTHR45700:SF8">
    <property type="entry name" value="HECT-TYPE E3 UBIQUITIN TRANSFERASE"/>
    <property type="match status" value="1"/>
</dbReference>
<reference evidence="7 8" key="1">
    <citation type="submission" date="2024-04" db="EMBL/GenBank/DDBJ databases">
        <title>Tritrichomonas musculus Genome.</title>
        <authorList>
            <person name="Alves-Ferreira E."/>
            <person name="Grigg M."/>
            <person name="Lorenzi H."/>
            <person name="Galac M."/>
        </authorList>
    </citation>
    <scope>NUCLEOTIDE SEQUENCE [LARGE SCALE GENOMIC DNA]</scope>
    <source>
        <strain evidence="7 8">EAF2021</strain>
    </source>
</reference>
<dbReference type="CDD" id="cd00078">
    <property type="entry name" value="HECTc"/>
    <property type="match status" value="1"/>
</dbReference>
<feature type="domain" description="HECT" evidence="6">
    <location>
        <begin position="391"/>
        <end position="719"/>
    </location>
</feature>
<dbReference type="PROSITE" id="PS51257">
    <property type="entry name" value="PROKAR_LIPOPROTEIN"/>
    <property type="match status" value="1"/>
</dbReference>
<dbReference type="Proteomes" id="UP001470230">
    <property type="component" value="Unassembled WGS sequence"/>
</dbReference>
<evidence type="ECO:0000256" key="4">
    <source>
        <dbReference type="ARBA" id="ARBA00022786"/>
    </source>
</evidence>
<dbReference type="InterPro" id="IPR035983">
    <property type="entry name" value="Hect_E3_ubiquitin_ligase"/>
</dbReference>
<dbReference type="InterPro" id="IPR044611">
    <property type="entry name" value="E3A/B/C-like"/>
</dbReference>
<dbReference type="PANTHER" id="PTHR45700">
    <property type="entry name" value="UBIQUITIN-PROTEIN LIGASE E3C"/>
    <property type="match status" value="1"/>
</dbReference>
<dbReference type="InterPro" id="IPR042556">
    <property type="entry name" value="AZUL_sf"/>
</dbReference>